<evidence type="ECO:0000313" key="8">
    <source>
        <dbReference type="Proteomes" id="UP000306420"/>
    </source>
</evidence>
<dbReference type="GO" id="GO:0042276">
    <property type="term" value="P:error-prone translesion synthesis"/>
    <property type="evidence" value="ECO:0007669"/>
    <property type="project" value="TreeGrafter"/>
</dbReference>
<evidence type="ECO:0000256" key="2">
    <source>
        <dbReference type="ARBA" id="ARBA00022457"/>
    </source>
</evidence>
<dbReference type="Gene3D" id="3.30.70.270">
    <property type="match status" value="1"/>
</dbReference>
<evidence type="ECO:0000259" key="6">
    <source>
        <dbReference type="PROSITE" id="PS50173"/>
    </source>
</evidence>
<dbReference type="RefSeq" id="WP_138404732.1">
    <property type="nucleotide sequence ID" value="NZ_VBSP01000023.1"/>
</dbReference>
<dbReference type="OrthoDB" id="9808813at2"/>
<evidence type="ECO:0000256" key="5">
    <source>
        <dbReference type="ARBA" id="ARBA00022932"/>
    </source>
</evidence>
<name>A0A5R9DWM4_9LACT</name>
<keyword evidence="5" id="KW-0808">Transferase</keyword>
<keyword evidence="5" id="KW-0239">DNA-directed DNA polymerase</keyword>
<keyword evidence="4" id="KW-0235">DNA replication</keyword>
<dbReference type="GO" id="GO:0009432">
    <property type="term" value="P:SOS response"/>
    <property type="evidence" value="ECO:0007669"/>
    <property type="project" value="TreeGrafter"/>
</dbReference>
<dbReference type="GO" id="GO:0005829">
    <property type="term" value="C:cytosol"/>
    <property type="evidence" value="ECO:0007669"/>
    <property type="project" value="TreeGrafter"/>
</dbReference>
<dbReference type="AlphaFoldDB" id="A0A5R9DWM4"/>
<sequence length="474" mass="54255">MGNIQYDREPKSDIAFIDMKSFYASVECVERGLHPLYTSLCVMSRADNANGLILASSPTFKKVFGKDNVGRSYDLPFNIQTRRFNYYVAKQQNLPINREYVRFIESWARKTLIVPPRMSLYIEKNMIIHDILQNYAPKEEILPYSIDESFIDLTRSLDYFAKRKNISRRAKLDGISEQIQREIWKATGVFSTVGMSNANPLLAKLALDNEAKYNPNMRANWSYEDVETKVWNIKELTDFWGIGRRTAIRLERMKIYSIRDLANSNPELLKQEFGVIGLQLWFHANGVDESDVRYPYKAKSKGLGNSQVLHKDYYKQSDIELVLSEMAEQVAIRLRKAHKKTTSVAISIGFSHTAERSSIHVQRKVDPTQNTKVLIGHVIGLFRSKYNGGAVRNIAVRYNNFVDERYAFISLFDNFEQVEKEETLEKTIDDVRERFGFLSVQRATVLKENSRSKARSQLIGGHAAGGAGGLDGLA</sequence>
<comment type="caution">
    <text evidence="7">The sequence shown here is derived from an EMBL/GenBank/DDBJ whole genome shotgun (WGS) entry which is preliminary data.</text>
</comment>
<evidence type="ECO:0000256" key="1">
    <source>
        <dbReference type="ARBA" id="ARBA00010945"/>
    </source>
</evidence>
<dbReference type="PANTHER" id="PTHR11076">
    <property type="entry name" value="DNA REPAIR POLYMERASE UMUC / TRANSFERASE FAMILY MEMBER"/>
    <property type="match status" value="1"/>
</dbReference>
<keyword evidence="3" id="KW-0548">Nucleotidyltransferase</keyword>
<dbReference type="InterPro" id="IPR036775">
    <property type="entry name" value="DNA_pol_Y-fam_lit_finger_sf"/>
</dbReference>
<dbReference type="Pfam" id="PF00817">
    <property type="entry name" value="IMS"/>
    <property type="match status" value="1"/>
</dbReference>
<dbReference type="SUPFAM" id="SSF56672">
    <property type="entry name" value="DNA/RNA polymerases"/>
    <property type="match status" value="1"/>
</dbReference>
<dbReference type="Gene3D" id="1.10.150.20">
    <property type="entry name" value="5' to 3' exonuclease, C-terminal subdomain"/>
    <property type="match status" value="1"/>
</dbReference>
<dbReference type="Proteomes" id="UP000306420">
    <property type="component" value="Unassembled WGS sequence"/>
</dbReference>
<dbReference type="InterPro" id="IPR043502">
    <property type="entry name" value="DNA/RNA_pol_sf"/>
</dbReference>
<dbReference type="EMBL" id="VBSP01000023">
    <property type="protein sequence ID" value="TLQ40889.1"/>
    <property type="molecule type" value="Genomic_DNA"/>
</dbReference>
<dbReference type="GO" id="GO:0003887">
    <property type="term" value="F:DNA-directed DNA polymerase activity"/>
    <property type="evidence" value="ECO:0007669"/>
    <property type="project" value="UniProtKB-KW"/>
</dbReference>
<evidence type="ECO:0000256" key="3">
    <source>
        <dbReference type="ARBA" id="ARBA00022695"/>
    </source>
</evidence>
<dbReference type="InterPro" id="IPR017961">
    <property type="entry name" value="DNA_pol_Y-fam_little_finger"/>
</dbReference>
<evidence type="ECO:0000313" key="7">
    <source>
        <dbReference type="EMBL" id="TLQ40889.1"/>
    </source>
</evidence>
<dbReference type="PANTHER" id="PTHR11076:SF35">
    <property type="entry name" value="DNA REPAIR PROTEIN HOMOLOG YOBH"/>
    <property type="match status" value="1"/>
</dbReference>
<proteinExistence type="inferred from homology"/>
<dbReference type="PROSITE" id="PS50173">
    <property type="entry name" value="UMUC"/>
    <property type="match status" value="1"/>
</dbReference>
<evidence type="ECO:0000256" key="4">
    <source>
        <dbReference type="ARBA" id="ARBA00022705"/>
    </source>
</evidence>
<accession>A0A5R9DWM4</accession>
<dbReference type="InterPro" id="IPR043128">
    <property type="entry name" value="Rev_trsase/Diguanyl_cyclase"/>
</dbReference>
<dbReference type="CDD" id="cd01700">
    <property type="entry name" value="PolY_Pol_V_umuC"/>
    <property type="match status" value="1"/>
</dbReference>
<dbReference type="GO" id="GO:0003684">
    <property type="term" value="F:damaged DNA binding"/>
    <property type="evidence" value="ECO:0007669"/>
    <property type="project" value="InterPro"/>
</dbReference>
<dbReference type="GO" id="GO:0006281">
    <property type="term" value="P:DNA repair"/>
    <property type="evidence" value="ECO:0007669"/>
    <property type="project" value="InterPro"/>
</dbReference>
<dbReference type="InterPro" id="IPR050116">
    <property type="entry name" value="DNA_polymerase-Y"/>
</dbReference>
<organism evidence="7 8">
    <name type="scientific">Ruoffia tabacinasalis</name>
    <dbReference type="NCBI Taxonomy" id="87458"/>
    <lineage>
        <taxon>Bacteria</taxon>
        <taxon>Bacillati</taxon>
        <taxon>Bacillota</taxon>
        <taxon>Bacilli</taxon>
        <taxon>Lactobacillales</taxon>
        <taxon>Aerococcaceae</taxon>
        <taxon>Ruoffia</taxon>
    </lineage>
</organism>
<protein>
    <submittedName>
        <fullName evidence="7">Y-family DNA polymerase</fullName>
    </submittedName>
</protein>
<dbReference type="Gene3D" id="3.30.1490.100">
    <property type="entry name" value="DNA polymerase, Y-family, little finger domain"/>
    <property type="match status" value="1"/>
</dbReference>
<comment type="similarity">
    <text evidence="1">Belongs to the DNA polymerase type-Y family.</text>
</comment>
<feature type="domain" description="UmuC" evidence="6">
    <location>
        <begin position="14"/>
        <end position="243"/>
    </location>
</feature>
<dbReference type="SUPFAM" id="SSF100879">
    <property type="entry name" value="Lesion bypass DNA polymerase (Y-family), little finger domain"/>
    <property type="match status" value="1"/>
</dbReference>
<dbReference type="InterPro" id="IPR001126">
    <property type="entry name" value="UmuC"/>
</dbReference>
<dbReference type="Pfam" id="PF11799">
    <property type="entry name" value="IMS_C"/>
    <property type="match status" value="1"/>
</dbReference>
<dbReference type="GO" id="GO:0006260">
    <property type="term" value="P:DNA replication"/>
    <property type="evidence" value="ECO:0007669"/>
    <property type="project" value="UniProtKB-KW"/>
</dbReference>
<reference evidence="7 8" key="1">
    <citation type="submission" date="2019-05" db="EMBL/GenBank/DDBJ databases">
        <title>The metagenome of a microbial culture collection derived from dairy environment covers the genomic content of the human microbiome.</title>
        <authorList>
            <person name="Roder T."/>
            <person name="Wuthrich D."/>
            <person name="Sattari Z."/>
            <person name="Von Ah U."/>
            <person name="Bar C."/>
            <person name="Ronchi F."/>
            <person name="Macpherson A.J."/>
            <person name="Ganal-Vonarburg S.C."/>
            <person name="Bruggmann R."/>
            <person name="Vergeres G."/>
        </authorList>
    </citation>
    <scope>NUCLEOTIDE SEQUENCE [LARGE SCALE GENOMIC DNA]</scope>
    <source>
        <strain evidence="7 8">FAM 24227</strain>
    </source>
</reference>
<keyword evidence="2" id="KW-0515">Mutator protein</keyword>
<gene>
    <name evidence="7" type="ORF">FEZ33_07230</name>
</gene>